<reference evidence="2" key="1">
    <citation type="journal article" date="2020" name="bioRxiv">
        <title>Comparative genomics of Chlamydomonas.</title>
        <authorList>
            <person name="Craig R.J."/>
            <person name="Hasan A.R."/>
            <person name="Ness R.W."/>
            <person name="Keightley P.D."/>
        </authorList>
    </citation>
    <scope>NUCLEOTIDE SEQUENCE</scope>
    <source>
        <strain evidence="2">CCAP 11/70</strain>
    </source>
</reference>
<evidence type="ECO:0000313" key="3">
    <source>
        <dbReference type="Proteomes" id="UP000612055"/>
    </source>
</evidence>
<evidence type="ECO:0000256" key="1">
    <source>
        <dbReference type="SAM" id="MobiDB-lite"/>
    </source>
</evidence>
<name>A0A836C3N5_9CHLO</name>
<dbReference type="AlphaFoldDB" id="A0A836C3N5"/>
<dbReference type="EMBL" id="JAEHOE010000012">
    <property type="protein sequence ID" value="KAG2498013.1"/>
    <property type="molecule type" value="Genomic_DNA"/>
</dbReference>
<comment type="caution">
    <text evidence="2">The sequence shown here is derived from an EMBL/GenBank/DDBJ whole genome shotgun (WGS) entry which is preliminary data.</text>
</comment>
<protein>
    <submittedName>
        <fullName evidence="2">Uncharacterized protein</fullName>
    </submittedName>
</protein>
<dbReference type="Proteomes" id="UP000612055">
    <property type="component" value="Unassembled WGS sequence"/>
</dbReference>
<feature type="region of interest" description="Disordered" evidence="1">
    <location>
        <begin position="64"/>
        <end position="102"/>
    </location>
</feature>
<gene>
    <name evidence="2" type="ORF">HYH03_004271</name>
</gene>
<keyword evidence="3" id="KW-1185">Reference proteome</keyword>
<organism evidence="2 3">
    <name type="scientific">Edaphochlamys debaryana</name>
    <dbReference type="NCBI Taxonomy" id="47281"/>
    <lineage>
        <taxon>Eukaryota</taxon>
        <taxon>Viridiplantae</taxon>
        <taxon>Chlorophyta</taxon>
        <taxon>core chlorophytes</taxon>
        <taxon>Chlorophyceae</taxon>
        <taxon>CS clade</taxon>
        <taxon>Chlamydomonadales</taxon>
        <taxon>Chlamydomonadales incertae sedis</taxon>
        <taxon>Edaphochlamys</taxon>
    </lineage>
</organism>
<evidence type="ECO:0000313" key="2">
    <source>
        <dbReference type="EMBL" id="KAG2498013.1"/>
    </source>
</evidence>
<sequence length="126" mass="13066">MTLEKAAVTLLEGIRVGYSLSPACSCTKGLAVATQVLTQTLGRRDSFPGVDLSTSAATLSSSVAAAKRSFTETSRTPSRTQPTAQPALQVNKAPSGSSPVPDLELAAEGELGAREAVYLAMMQLPR</sequence>
<proteinExistence type="predicted"/>
<feature type="compositionally biased region" description="Polar residues" evidence="1">
    <location>
        <begin position="71"/>
        <end position="98"/>
    </location>
</feature>
<accession>A0A836C3N5</accession>